<dbReference type="Pfam" id="PF01018">
    <property type="entry name" value="GTP1_OBG"/>
    <property type="match status" value="1"/>
</dbReference>
<dbReference type="SUPFAM" id="SSF82051">
    <property type="entry name" value="Obg GTP-binding protein N-terminal domain"/>
    <property type="match status" value="1"/>
</dbReference>
<feature type="non-terminal residue" evidence="2">
    <location>
        <position position="32"/>
    </location>
</feature>
<dbReference type="AlphaFoldDB" id="A0A930HB71"/>
<name>A0A930HB71_9FIRM</name>
<protein>
    <recommendedName>
        <fullName evidence="1">Obg domain-containing protein</fullName>
    </recommendedName>
</protein>
<accession>A0A930HB71</accession>
<evidence type="ECO:0000259" key="1">
    <source>
        <dbReference type="PROSITE" id="PS51883"/>
    </source>
</evidence>
<feature type="domain" description="Obg" evidence="1">
    <location>
        <begin position="1"/>
        <end position="32"/>
    </location>
</feature>
<gene>
    <name evidence="2" type="ORF">HXM71_08220</name>
</gene>
<sequence>MFVDRAEIIITSGKGGDGAVTFRREPYVPEGG</sequence>
<evidence type="ECO:0000313" key="2">
    <source>
        <dbReference type="EMBL" id="MBF1353076.1"/>
    </source>
</evidence>
<proteinExistence type="predicted"/>
<dbReference type="Proteomes" id="UP000722050">
    <property type="component" value="Unassembled WGS sequence"/>
</dbReference>
<dbReference type="PROSITE" id="PS51883">
    <property type="entry name" value="OBG"/>
    <property type="match status" value="1"/>
</dbReference>
<dbReference type="GO" id="GO:0042254">
    <property type="term" value="P:ribosome biogenesis"/>
    <property type="evidence" value="ECO:0007669"/>
    <property type="project" value="UniProtKB-UniRule"/>
</dbReference>
<evidence type="ECO:0000313" key="3">
    <source>
        <dbReference type="Proteomes" id="UP000722050"/>
    </source>
</evidence>
<comment type="caution">
    <text evidence="2">The sequence shown here is derived from an EMBL/GenBank/DDBJ whole genome shotgun (WGS) entry which is preliminary data.</text>
</comment>
<dbReference type="InterPro" id="IPR036726">
    <property type="entry name" value="GTP1_OBG_dom_sf"/>
</dbReference>
<dbReference type="InterPro" id="IPR006169">
    <property type="entry name" value="GTP1_OBG_dom"/>
</dbReference>
<reference evidence="2" key="1">
    <citation type="submission" date="2020-04" db="EMBL/GenBank/DDBJ databases">
        <title>Deep metagenomics examines the oral microbiome during advanced dental caries in children, revealing novel taxa and co-occurrences with host molecules.</title>
        <authorList>
            <person name="Baker J.L."/>
            <person name="Morton J.T."/>
            <person name="Dinis M."/>
            <person name="Alvarez R."/>
            <person name="Tran N.C."/>
            <person name="Knight R."/>
            <person name="Edlund A."/>
        </authorList>
    </citation>
    <scope>NUCLEOTIDE SEQUENCE</scope>
    <source>
        <strain evidence="2">JCVI_24_bin.8</strain>
    </source>
</reference>
<dbReference type="EMBL" id="JABZQH010000413">
    <property type="protein sequence ID" value="MBF1353076.1"/>
    <property type="molecule type" value="Genomic_DNA"/>
</dbReference>
<organism evidence="2 3">
    <name type="scientific">Mogibacterium diversum</name>
    <dbReference type="NCBI Taxonomy" id="114527"/>
    <lineage>
        <taxon>Bacteria</taxon>
        <taxon>Bacillati</taxon>
        <taxon>Bacillota</taxon>
        <taxon>Clostridia</taxon>
        <taxon>Peptostreptococcales</taxon>
        <taxon>Anaerovoracaceae</taxon>
        <taxon>Mogibacterium</taxon>
    </lineage>
</organism>
<dbReference type="Gene3D" id="2.70.210.12">
    <property type="entry name" value="GTP1/OBG domain"/>
    <property type="match status" value="1"/>
</dbReference>